<name>A0ABV0RKM2_9TELE</name>
<reference evidence="1 2" key="1">
    <citation type="submission" date="2021-06" db="EMBL/GenBank/DDBJ databases">
        <authorList>
            <person name="Palmer J.M."/>
        </authorList>
    </citation>
    <scope>NUCLEOTIDE SEQUENCE [LARGE SCALE GENOMIC DNA]</scope>
    <source>
        <strain evidence="1 2">XC_2019</strain>
        <tissue evidence="1">Muscle</tissue>
    </source>
</reference>
<evidence type="ECO:0000313" key="2">
    <source>
        <dbReference type="Proteomes" id="UP001434883"/>
    </source>
</evidence>
<proteinExistence type="predicted"/>
<sequence length="102" mass="11501">MASVCSGVTVSHNLAGTVIWIVAMCVNYNYWKNGELPAAQFHYCPPAAGGGTQIQTVKLKGATFTYNRTKTELLFHRGFYRNMYFKTFKLDHNASYKNINIV</sequence>
<protein>
    <submittedName>
        <fullName evidence="1">Uncharacterized protein</fullName>
    </submittedName>
</protein>
<evidence type="ECO:0000313" key="1">
    <source>
        <dbReference type="EMBL" id="MEQ2208108.1"/>
    </source>
</evidence>
<accession>A0ABV0RKM2</accession>
<dbReference type="Proteomes" id="UP001434883">
    <property type="component" value="Unassembled WGS sequence"/>
</dbReference>
<keyword evidence="2" id="KW-1185">Reference proteome</keyword>
<dbReference type="EMBL" id="JAHRIN010048213">
    <property type="protein sequence ID" value="MEQ2208108.1"/>
    <property type="molecule type" value="Genomic_DNA"/>
</dbReference>
<comment type="caution">
    <text evidence="1">The sequence shown here is derived from an EMBL/GenBank/DDBJ whole genome shotgun (WGS) entry which is preliminary data.</text>
</comment>
<organism evidence="1 2">
    <name type="scientific">Xenoophorus captivus</name>
    <dbReference type="NCBI Taxonomy" id="1517983"/>
    <lineage>
        <taxon>Eukaryota</taxon>
        <taxon>Metazoa</taxon>
        <taxon>Chordata</taxon>
        <taxon>Craniata</taxon>
        <taxon>Vertebrata</taxon>
        <taxon>Euteleostomi</taxon>
        <taxon>Actinopterygii</taxon>
        <taxon>Neopterygii</taxon>
        <taxon>Teleostei</taxon>
        <taxon>Neoteleostei</taxon>
        <taxon>Acanthomorphata</taxon>
        <taxon>Ovalentaria</taxon>
        <taxon>Atherinomorphae</taxon>
        <taxon>Cyprinodontiformes</taxon>
        <taxon>Goodeidae</taxon>
        <taxon>Xenoophorus</taxon>
    </lineage>
</organism>
<gene>
    <name evidence="1" type="ORF">XENOCAPTIV_025576</name>
</gene>